<comment type="caution">
    <text evidence="1">The sequence shown here is derived from an EMBL/GenBank/DDBJ whole genome shotgun (WGS) entry which is preliminary data.</text>
</comment>
<organism evidence="1 2">
    <name type="scientific">Sphaerodactylus townsendi</name>
    <dbReference type="NCBI Taxonomy" id="933632"/>
    <lineage>
        <taxon>Eukaryota</taxon>
        <taxon>Metazoa</taxon>
        <taxon>Chordata</taxon>
        <taxon>Craniata</taxon>
        <taxon>Vertebrata</taxon>
        <taxon>Euteleostomi</taxon>
        <taxon>Lepidosauria</taxon>
        <taxon>Squamata</taxon>
        <taxon>Bifurcata</taxon>
        <taxon>Gekkota</taxon>
        <taxon>Sphaerodactylidae</taxon>
        <taxon>Sphaerodactylus</taxon>
    </lineage>
</organism>
<keyword evidence="2" id="KW-1185">Reference proteome</keyword>
<sequence length="150" mass="16371">MDGHFFASIDMPALNRPLVKITPEEVYNTHPRAGQWSIGRNAANHATTASTPRSGVKARKPGSHETDRGGIWRRITYSWSSLQAALQLHSQNARCFWATLKQGIKASVGNSWQSNPMLRGPSSSPPITSKRQPVASVVSELLEALAEILA</sequence>
<gene>
    <name evidence="1" type="ORF">K3G42_017331</name>
</gene>
<reference evidence="1" key="1">
    <citation type="submission" date="2021-08" db="EMBL/GenBank/DDBJ databases">
        <title>The first chromosome-level gecko genome reveals the dynamic sex chromosomes of Neotropical dwarf geckos (Sphaerodactylidae: Sphaerodactylus).</title>
        <authorList>
            <person name="Pinto B.J."/>
            <person name="Keating S.E."/>
            <person name="Gamble T."/>
        </authorList>
    </citation>
    <scope>NUCLEOTIDE SEQUENCE</scope>
    <source>
        <strain evidence="1">TG3544</strain>
    </source>
</reference>
<dbReference type="Proteomes" id="UP000827872">
    <property type="component" value="Linkage Group LG12"/>
</dbReference>
<name>A0ACB8EZP3_9SAUR</name>
<dbReference type="EMBL" id="CM037625">
    <property type="protein sequence ID" value="KAH7998486.1"/>
    <property type="molecule type" value="Genomic_DNA"/>
</dbReference>
<accession>A0ACB8EZP3</accession>
<evidence type="ECO:0000313" key="1">
    <source>
        <dbReference type="EMBL" id="KAH7998486.1"/>
    </source>
</evidence>
<evidence type="ECO:0000313" key="2">
    <source>
        <dbReference type="Proteomes" id="UP000827872"/>
    </source>
</evidence>
<protein>
    <submittedName>
        <fullName evidence="1">Uncharacterized protein</fullName>
    </submittedName>
</protein>
<proteinExistence type="predicted"/>